<evidence type="ECO:0000256" key="8">
    <source>
        <dbReference type="ARBA" id="ARBA00023053"/>
    </source>
</evidence>
<evidence type="ECO:0000256" key="9">
    <source>
        <dbReference type="ARBA" id="ARBA00023065"/>
    </source>
</evidence>
<keyword evidence="11" id="KW-0739">Sodium transport</keyword>
<accession>A0A7J3N103</accession>
<dbReference type="InterPro" id="IPR050277">
    <property type="entry name" value="Sodium:Solute_Symporter"/>
</dbReference>
<feature type="transmembrane region" description="Helical" evidence="13">
    <location>
        <begin position="358"/>
        <end position="376"/>
    </location>
</feature>
<evidence type="ECO:0000256" key="12">
    <source>
        <dbReference type="RuleBase" id="RU362091"/>
    </source>
</evidence>
<feature type="transmembrane region" description="Helical" evidence="13">
    <location>
        <begin position="6"/>
        <end position="27"/>
    </location>
</feature>
<feature type="transmembrane region" description="Helical" evidence="13">
    <location>
        <begin position="154"/>
        <end position="177"/>
    </location>
</feature>
<organism evidence="15">
    <name type="scientific">Ignisphaera aggregans</name>
    <dbReference type="NCBI Taxonomy" id="334771"/>
    <lineage>
        <taxon>Archaea</taxon>
        <taxon>Thermoproteota</taxon>
        <taxon>Thermoprotei</taxon>
        <taxon>Desulfurococcales</taxon>
        <taxon>Desulfurococcaceae</taxon>
        <taxon>Ignisphaera</taxon>
    </lineage>
</organism>
<evidence type="ECO:0000256" key="7">
    <source>
        <dbReference type="ARBA" id="ARBA00022989"/>
    </source>
</evidence>
<evidence type="ECO:0000256" key="4">
    <source>
        <dbReference type="ARBA" id="ARBA00022475"/>
    </source>
</evidence>
<evidence type="ECO:0000256" key="5">
    <source>
        <dbReference type="ARBA" id="ARBA00022692"/>
    </source>
</evidence>
<evidence type="ECO:0000313" key="15">
    <source>
        <dbReference type="EMBL" id="HGT99360.1"/>
    </source>
</evidence>
<dbReference type="GO" id="GO:0005886">
    <property type="term" value="C:plasma membrane"/>
    <property type="evidence" value="ECO:0007669"/>
    <property type="project" value="UniProtKB-SubCell"/>
</dbReference>
<dbReference type="Pfam" id="PF00474">
    <property type="entry name" value="SSF"/>
    <property type="match status" value="1"/>
</dbReference>
<evidence type="ECO:0000256" key="13">
    <source>
        <dbReference type="SAM" id="Phobius"/>
    </source>
</evidence>
<comment type="caution">
    <text evidence="15">The sequence shown here is derived from an EMBL/GenBank/DDBJ whole genome shotgun (WGS) entry which is preliminary data.</text>
</comment>
<feature type="transmembrane region" description="Helical" evidence="13">
    <location>
        <begin position="439"/>
        <end position="462"/>
    </location>
</feature>
<sequence>MMFITIIAIAVYLAIMTLIGLIAMTKIKSVDDLYVGSMNIGGIITALSFFTTYFSSVIFIGATALGWKYGLPIVWKDIFVVLIGTLGAFIILGPRLMILSRRLGFKSVVEFIEKRYSSRLAGLTAATVMFVGLFIYCISIMVGVARAVEVVAGVSYTIALIATITVTLVYTALGGYLGQVWTQAAQSVLMLFMAIAICILSLIATNGLSGLHQTLSSIDPSLAGWPYRDFVPLFLLYVSLGLLGWGNPALVMRFISIRDRISFRSATVIATVTTVALTLSLNLASAASRAILSEVPNPEYAFTYLVQRIFPQGFDIIFLLAVLSASMSTLTAIMGTMTHILRDVVGLKKVFSSRNEFLFYRIVTVIIALTATVMALQPPQMIIVLFGVTTSILSGVLIGPIVYGLFWRRTTAIAVTIAMIASFTSAIAVSAYGEFKFPWTYYAFGPTILLSLLIPPLVSLVTKPPSREVIDRVFSKC</sequence>
<evidence type="ECO:0000256" key="10">
    <source>
        <dbReference type="ARBA" id="ARBA00023136"/>
    </source>
</evidence>
<dbReference type="GO" id="GO:0006814">
    <property type="term" value="P:sodium ion transport"/>
    <property type="evidence" value="ECO:0007669"/>
    <property type="project" value="UniProtKB-KW"/>
</dbReference>
<dbReference type="GO" id="GO:0015293">
    <property type="term" value="F:symporter activity"/>
    <property type="evidence" value="ECO:0007669"/>
    <property type="project" value="UniProtKB-KW"/>
</dbReference>
<evidence type="ECO:0000256" key="2">
    <source>
        <dbReference type="ARBA" id="ARBA00006434"/>
    </source>
</evidence>
<dbReference type="InterPro" id="IPR001734">
    <property type="entry name" value="Na/solute_symporter"/>
</dbReference>
<evidence type="ECO:0008006" key="16">
    <source>
        <dbReference type="Google" id="ProtNLM"/>
    </source>
</evidence>
<reference evidence="15" key="1">
    <citation type="journal article" date="2020" name="mSystems">
        <title>Genome- and Community-Level Interaction Insights into Carbon Utilization and Element Cycling Functions of Hydrothermarchaeota in Hydrothermal Sediment.</title>
        <authorList>
            <person name="Zhou Z."/>
            <person name="Liu Y."/>
            <person name="Xu W."/>
            <person name="Pan J."/>
            <person name="Luo Z.H."/>
            <person name="Li M."/>
        </authorList>
    </citation>
    <scope>NUCLEOTIDE SEQUENCE [LARGE SCALE GENOMIC DNA]</scope>
    <source>
        <strain evidence="14">SpSt-629</strain>
        <strain evidence="15">SpSt-688</strain>
    </source>
</reference>
<feature type="transmembrane region" description="Helical" evidence="13">
    <location>
        <begin position="267"/>
        <end position="292"/>
    </location>
</feature>
<comment type="subcellular location">
    <subcellularLocation>
        <location evidence="1">Cell membrane</location>
        <topology evidence="1">Multi-pass membrane protein</topology>
    </subcellularLocation>
</comment>
<keyword evidence="5 13" id="KW-0812">Transmembrane</keyword>
<name>A0A7J3N103_9CREN</name>
<keyword evidence="4" id="KW-1003">Cell membrane</keyword>
<dbReference type="AlphaFoldDB" id="A0A7J3N103"/>
<protein>
    <recommendedName>
        <fullName evidence="16">Sodium:solute symporter family protein</fullName>
    </recommendedName>
</protein>
<dbReference type="EMBL" id="DTDH01000224">
    <property type="protein sequence ID" value="HGT99360.1"/>
    <property type="molecule type" value="Genomic_DNA"/>
</dbReference>
<keyword evidence="6" id="KW-0769">Symport</keyword>
<feature type="transmembrane region" description="Helical" evidence="13">
    <location>
        <begin position="413"/>
        <end position="433"/>
    </location>
</feature>
<gene>
    <name evidence="14" type="ORF">ENT99_08465</name>
    <name evidence="15" type="ORF">ENU64_08060</name>
</gene>
<keyword evidence="3" id="KW-0813">Transport</keyword>
<evidence type="ECO:0000256" key="3">
    <source>
        <dbReference type="ARBA" id="ARBA00022448"/>
    </source>
</evidence>
<feature type="transmembrane region" description="Helical" evidence="13">
    <location>
        <begin position="231"/>
        <end position="255"/>
    </location>
</feature>
<comment type="similarity">
    <text evidence="2 12">Belongs to the sodium:solute symporter (SSF) (TC 2.A.21) family.</text>
</comment>
<keyword evidence="10 13" id="KW-0472">Membrane</keyword>
<feature type="transmembrane region" description="Helical" evidence="13">
    <location>
        <begin position="120"/>
        <end position="142"/>
    </location>
</feature>
<evidence type="ECO:0000256" key="11">
    <source>
        <dbReference type="ARBA" id="ARBA00023201"/>
    </source>
</evidence>
<proteinExistence type="inferred from homology"/>
<feature type="transmembrane region" description="Helical" evidence="13">
    <location>
        <begin position="39"/>
        <end position="66"/>
    </location>
</feature>
<feature type="transmembrane region" description="Helical" evidence="13">
    <location>
        <begin position="382"/>
        <end position="406"/>
    </location>
</feature>
<dbReference type="EMBL" id="DTAU01000153">
    <property type="protein sequence ID" value="HFQ79709.1"/>
    <property type="molecule type" value="Genomic_DNA"/>
</dbReference>
<keyword evidence="7 13" id="KW-1133">Transmembrane helix</keyword>
<feature type="transmembrane region" description="Helical" evidence="13">
    <location>
        <begin position="312"/>
        <end position="337"/>
    </location>
</feature>
<dbReference type="PANTHER" id="PTHR48086:SF3">
    <property type="entry name" value="SODIUM_PROLINE SYMPORTER"/>
    <property type="match status" value="1"/>
</dbReference>
<keyword evidence="9" id="KW-0406">Ion transport</keyword>
<dbReference type="PROSITE" id="PS50283">
    <property type="entry name" value="NA_SOLUT_SYMP_3"/>
    <property type="match status" value="1"/>
</dbReference>
<feature type="transmembrane region" description="Helical" evidence="13">
    <location>
        <begin position="78"/>
        <end position="99"/>
    </location>
</feature>
<evidence type="ECO:0000313" key="14">
    <source>
        <dbReference type="EMBL" id="HFQ79709.1"/>
    </source>
</evidence>
<evidence type="ECO:0000256" key="1">
    <source>
        <dbReference type="ARBA" id="ARBA00004651"/>
    </source>
</evidence>
<evidence type="ECO:0000256" key="6">
    <source>
        <dbReference type="ARBA" id="ARBA00022847"/>
    </source>
</evidence>
<keyword evidence="8" id="KW-0915">Sodium</keyword>
<dbReference type="InterPro" id="IPR038377">
    <property type="entry name" value="Na/Glc_symporter_sf"/>
</dbReference>
<dbReference type="PANTHER" id="PTHR48086">
    <property type="entry name" value="SODIUM/PROLINE SYMPORTER-RELATED"/>
    <property type="match status" value="1"/>
</dbReference>
<dbReference type="Gene3D" id="1.20.1730.10">
    <property type="entry name" value="Sodium/glucose cotransporter"/>
    <property type="match status" value="1"/>
</dbReference>
<feature type="transmembrane region" description="Helical" evidence="13">
    <location>
        <begin position="189"/>
        <end position="211"/>
    </location>
</feature>